<dbReference type="Proteomes" id="UP000266669">
    <property type="component" value="Unassembled WGS sequence"/>
</dbReference>
<reference evidence="2" key="1">
    <citation type="submission" date="2018-05" db="EMBL/GenBank/DDBJ databases">
        <title>Leptospira yasudae sp. nov. and Leptospira stimsonii sp. nov., two pathogenic species of the genus Leptospira isolated from environmental sources.</title>
        <authorList>
            <person name="Casanovas-Massana A."/>
            <person name="Hamond C."/>
            <person name="Santos L.A."/>
            <person name="Hacker K.P."/>
            <person name="Balassiano I."/>
            <person name="Medeiros M.A."/>
            <person name="Reis M.G."/>
            <person name="Ko A.I."/>
            <person name="Wunder E.A."/>
        </authorList>
    </citation>
    <scope>NUCLEOTIDE SEQUENCE [LARGE SCALE GENOMIC DNA]</scope>
    <source>
        <strain evidence="2">AMB6-RJ</strain>
    </source>
</reference>
<protein>
    <submittedName>
        <fullName evidence="1">Uncharacterized protein</fullName>
    </submittedName>
</protein>
<proteinExistence type="predicted"/>
<evidence type="ECO:0000313" key="2">
    <source>
        <dbReference type="Proteomes" id="UP000266669"/>
    </source>
</evidence>
<evidence type="ECO:0000313" key="1">
    <source>
        <dbReference type="EMBL" id="RHX83854.1"/>
    </source>
</evidence>
<accession>A0A8B3CKS0</accession>
<dbReference type="RefSeq" id="WP_118983617.1">
    <property type="nucleotide sequence ID" value="NZ_QHCS01000007.1"/>
</dbReference>
<dbReference type="AlphaFoldDB" id="A0A8B3CKS0"/>
<dbReference type="EMBL" id="QHCS01000007">
    <property type="protein sequence ID" value="RHX83854.1"/>
    <property type="molecule type" value="Genomic_DNA"/>
</dbReference>
<sequence>MNKEDDFNEHVRVIKGELDFKKKIQNGIVKILSDTNETVLGLMTDMINLGTTKSGKLNFRVHLKTIESIPYEIDLDRIKQVMDVSTEEIEAFKQAAII</sequence>
<comment type="caution">
    <text evidence="1">The sequence shown here is derived from an EMBL/GenBank/DDBJ whole genome shotgun (WGS) entry which is preliminary data.</text>
</comment>
<gene>
    <name evidence="1" type="ORF">DLM78_20430</name>
</gene>
<organism evidence="1 2">
    <name type="scientific">Leptospira stimsonii</name>
    <dbReference type="NCBI Taxonomy" id="2202203"/>
    <lineage>
        <taxon>Bacteria</taxon>
        <taxon>Pseudomonadati</taxon>
        <taxon>Spirochaetota</taxon>
        <taxon>Spirochaetia</taxon>
        <taxon>Leptospirales</taxon>
        <taxon>Leptospiraceae</taxon>
        <taxon>Leptospira</taxon>
    </lineage>
</organism>
<name>A0A8B3CKS0_9LEPT</name>